<reference evidence="1 2" key="1">
    <citation type="submission" date="2020-06" db="EMBL/GenBank/DDBJ databases">
        <title>Transcriptomic and genomic resources for Thalictrum thalictroides and T. hernandezii: Facilitating candidate gene discovery in an emerging model plant lineage.</title>
        <authorList>
            <person name="Arias T."/>
            <person name="Riano-Pachon D.M."/>
            <person name="Di Stilio V.S."/>
        </authorList>
    </citation>
    <scope>NUCLEOTIDE SEQUENCE [LARGE SCALE GENOMIC DNA]</scope>
    <source>
        <strain evidence="2">cv. WT478/WT964</strain>
        <tissue evidence="1">Leaves</tissue>
    </source>
</reference>
<gene>
    <name evidence="1" type="ORF">FRX31_030461</name>
</gene>
<proteinExistence type="predicted"/>
<keyword evidence="2" id="KW-1185">Reference proteome</keyword>
<protein>
    <submittedName>
        <fullName evidence="1">Uncharacterized protein</fullName>
    </submittedName>
</protein>
<organism evidence="1 2">
    <name type="scientific">Thalictrum thalictroides</name>
    <name type="common">Rue-anemone</name>
    <name type="synonym">Anemone thalictroides</name>
    <dbReference type="NCBI Taxonomy" id="46969"/>
    <lineage>
        <taxon>Eukaryota</taxon>
        <taxon>Viridiplantae</taxon>
        <taxon>Streptophyta</taxon>
        <taxon>Embryophyta</taxon>
        <taxon>Tracheophyta</taxon>
        <taxon>Spermatophyta</taxon>
        <taxon>Magnoliopsida</taxon>
        <taxon>Ranunculales</taxon>
        <taxon>Ranunculaceae</taxon>
        <taxon>Thalictroideae</taxon>
        <taxon>Thalictrum</taxon>
    </lineage>
</organism>
<comment type="caution">
    <text evidence="1">The sequence shown here is derived from an EMBL/GenBank/DDBJ whole genome shotgun (WGS) entry which is preliminary data.</text>
</comment>
<dbReference type="Proteomes" id="UP000554482">
    <property type="component" value="Unassembled WGS sequence"/>
</dbReference>
<name>A0A7J6V6B6_THATH</name>
<dbReference type="EMBL" id="JABWDY010038084">
    <property type="protein sequence ID" value="KAF5179952.1"/>
    <property type="molecule type" value="Genomic_DNA"/>
</dbReference>
<sequence length="90" mass="10375">MTATERGNLLYIGKGKMCLLWYEGIGSDDNKVEVYCLKFWVGMRNNSLHAVIDRCDSYLAYGDNVCNYVAFQIYDRDGAYNQIDLWRVAS</sequence>
<accession>A0A7J6V6B6</accession>
<evidence type="ECO:0000313" key="2">
    <source>
        <dbReference type="Proteomes" id="UP000554482"/>
    </source>
</evidence>
<evidence type="ECO:0000313" key="1">
    <source>
        <dbReference type="EMBL" id="KAF5179952.1"/>
    </source>
</evidence>
<dbReference type="AlphaFoldDB" id="A0A7J6V6B6"/>